<proteinExistence type="predicted"/>
<dbReference type="OrthoDB" id="23898at10239"/>
<reference evidence="1 2" key="1">
    <citation type="submission" date="2017-08" db="EMBL/GenBank/DDBJ databases">
        <title>Sequence of Bacteriophage phiSHEF5, isolated from wastewater with target organism Enterococcus faecalis EF2.</title>
        <authorList>
            <person name="Stafford G.P."/>
            <person name="Al-Zubidi M.I."/>
        </authorList>
    </citation>
    <scope>NUCLEOTIDE SEQUENCE [LARGE SCALE GENOMIC DNA]</scope>
</reference>
<organism evidence="1 2">
    <name type="scientific">Enterococcus phage phiSHEF5</name>
    <dbReference type="NCBI Taxonomy" id="2030924"/>
    <lineage>
        <taxon>Viruses</taxon>
        <taxon>Duplodnaviria</taxon>
        <taxon>Heunggongvirae</taxon>
        <taxon>Uroviricota</taxon>
        <taxon>Caudoviricetes</taxon>
        <taxon>Efquatrovirus</taxon>
        <taxon>Efquatrovirus SHEF5</taxon>
    </lineage>
</organism>
<name>A0A249XUM8_9CAUD</name>
<keyword evidence="2" id="KW-1185">Reference proteome</keyword>
<protein>
    <submittedName>
        <fullName evidence="1">Uncharacterized protein</fullName>
    </submittedName>
</protein>
<sequence length="62" mass="6956">MYIVNIIDFETMVLAYQSEVFTTKELAEDYMGEVMENTHGLDGLIIEVSSTNLETAKIVAHS</sequence>
<dbReference type="Proteomes" id="UP000225202">
    <property type="component" value="Segment"/>
</dbReference>
<dbReference type="EMBL" id="MF678790">
    <property type="protein sequence ID" value="ASZ75690.1"/>
    <property type="molecule type" value="Genomic_DNA"/>
</dbReference>
<evidence type="ECO:0000313" key="2">
    <source>
        <dbReference type="Proteomes" id="UP000225202"/>
    </source>
</evidence>
<accession>A0A249XUM8</accession>
<evidence type="ECO:0000313" key="1">
    <source>
        <dbReference type="EMBL" id="ASZ75690.1"/>
    </source>
</evidence>
<gene>
    <name evidence="1" type="ORF">phiSHEF5_34</name>
</gene>